<proteinExistence type="predicted"/>
<keyword evidence="6 8" id="KW-0472">Membrane</keyword>
<feature type="transmembrane region" description="Helical" evidence="8">
    <location>
        <begin position="451"/>
        <end position="476"/>
    </location>
</feature>
<name>X5H4G2_9RICK</name>
<keyword evidence="10" id="KW-0830">Ubiquinone</keyword>
<dbReference type="EMBL" id="CP007474">
    <property type="protein sequence ID" value="AHX04960.1"/>
    <property type="molecule type" value="Genomic_DNA"/>
</dbReference>
<dbReference type="GO" id="GO:0016491">
    <property type="term" value="F:oxidoreductase activity"/>
    <property type="evidence" value="ECO:0007669"/>
    <property type="project" value="UniProtKB-KW"/>
</dbReference>
<keyword evidence="2" id="KW-1003">Cell membrane</keyword>
<feature type="transmembrane region" description="Helical" evidence="8">
    <location>
        <begin position="71"/>
        <end position="104"/>
    </location>
</feature>
<feature type="transmembrane region" description="Helical" evidence="8">
    <location>
        <begin position="12"/>
        <end position="31"/>
    </location>
</feature>
<evidence type="ECO:0000256" key="1">
    <source>
        <dbReference type="ARBA" id="ARBA00004651"/>
    </source>
</evidence>
<feature type="transmembrane region" description="Helical" evidence="8">
    <location>
        <begin position="389"/>
        <end position="408"/>
    </location>
</feature>
<feature type="transmembrane region" description="Helical" evidence="8">
    <location>
        <begin position="347"/>
        <end position="369"/>
    </location>
</feature>
<evidence type="ECO:0000259" key="9">
    <source>
        <dbReference type="Pfam" id="PF00361"/>
    </source>
</evidence>
<evidence type="ECO:0000256" key="8">
    <source>
        <dbReference type="SAM" id="Phobius"/>
    </source>
</evidence>
<feature type="transmembrane region" description="Helical" evidence="8">
    <location>
        <begin position="181"/>
        <end position="200"/>
    </location>
</feature>
<evidence type="ECO:0000256" key="7">
    <source>
        <dbReference type="RuleBase" id="RU000320"/>
    </source>
</evidence>
<sequence length="529" mass="59184">MTKHSTNRYSIISLMPEFIFLAFIMLVIPLYDIEIEYNVGSMLIFATFSIIIVLVFLYIWNIERRETILYLLYYLSSIATISSTSLLSVAMLFEVMTLSVLIIVASGSNGTNRRVFMHYSFIHFLAGVMLLTGASGQFLGSVSGEDNYKVFFLIGLLINCACFPLSSWVTDTYSTALNNDTIILSVFTTKVSAYLLMLFFHGEKILLFLGIATSIYGIIFSILENNIKRLLCYNLVGQMGLVITTIGFSYGYNDDGVSDIIILQIILSIIYQSLLFMVATSVINSTQRFNLSEIGGLFKKMPIEAMCSLVAISNMGSLPGTAGFVVKFKIIHMINNMNPTEVLIGKLFLLCSMLLFMSVGIKFFSYIFISKSTESPVVKKVCVGSKLSISILALICVLFGIVFSFLLAREGIGKWDSIVLQFKLIFGSIVFFSCFPSLFKGRVNFIMDIDWVYRVLFMRVVLLVNKFLLCIYNILVAMLNHVLDKGVLLCSKSSREILSISSVNPLGLTIMLGMLFIIIMVVVYLCLNL</sequence>
<dbReference type="NCBIfam" id="NF009307">
    <property type="entry name" value="PRK12664.1"/>
    <property type="match status" value="1"/>
</dbReference>
<feature type="domain" description="NADH:quinone oxidoreductase/Mrp antiporter transmembrane" evidence="9">
    <location>
        <begin position="84"/>
        <end position="341"/>
    </location>
</feature>
<dbReference type="STRING" id="391036.EHF_0418"/>
<keyword evidence="3 7" id="KW-0812">Transmembrane</keyword>
<evidence type="ECO:0000256" key="3">
    <source>
        <dbReference type="ARBA" id="ARBA00022692"/>
    </source>
</evidence>
<dbReference type="PANTHER" id="PTHR42682:SF4">
    <property type="entry name" value="NADH-UBIQUINONE_PLASTOQUINONE"/>
    <property type="match status" value="1"/>
</dbReference>
<evidence type="ECO:0000256" key="6">
    <source>
        <dbReference type="ARBA" id="ARBA00023136"/>
    </source>
</evidence>
<evidence type="ECO:0000313" key="11">
    <source>
        <dbReference type="Proteomes" id="UP000023762"/>
    </source>
</evidence>
<evidence type="ECO:0000256" key="2">
    <source>
        <dbReference type="ARBA" id="ARBA00022475"/>
    </source>
</evidence>
<dbReference type="RefSeq" id="WP_044194533.1">
    <property type="nucleotide sequence ID" value="NZ_CP007474.1"/>
</dbReference>
<accession>X5H4G2</accession>
<feature type="transmembrane region" description="Helical" evidence="8">
    <location>
        <begin position="37"/>
        <end position="59"/>
    </location>
</feature>
<gene>
    <name evidence="10" type="ORF">EHF_0418</name>
</gene>
<keyword evidence="4 8" id="KW-1133">Transmembrane helix</keyword>
<feature type="transmembrane region" description="Helical" evidence="8">
    <location>
        <begin position="205"/>
        <end position="223"/>
    </location>
</feature>
<feature type="transmembrane region" description="Helical" evidence="8">
    <location>
        <begin position="497"/>
        <end position="525"/>
    </location>
</feature>
<evidence type="ECO:0000256" key="5">
    <source>
        <dbReference type="ARBA" id="ARBA00023002"/>
    </source>
</evidence>
<protein>
    <submittedName>
        <fullName evidence="10">NADH-Ubiquinone/plastoquinone (Complex I), various chains family protein</fullName>
    </submittedName>
</protein>
<organism evidence="10 11">
    <name type="scientific">Ehrlichia japonica</name>
    <dbReference type="NCBI Taxonomy" id="391036"/>
    <lineage>
        <taxon>Bacteria</taxon>
        <taxon>Pseudomonadati</taxon>
        <taxon>Pseudomonadota</taxon>
        <taxon>Alphaproteobacteria</taxon>
        <taxon>Rickettsiales</taxon>
        <taxon>Anaplasmataceae</taxon>
        <taxon>Ehrlichia</taxon>
    </lineage>
</organism>
<dbReference type="OrthoDB" id="9811798at2"/>
<dbReference type="PANTHER" id="PTHR42682">
    <property type="entry name" value="HYDROGENASE-4 COMPONENT F"/>
    <property type="match status" value="1"/>
</dbReference>
<dbReference type="eggNOG" id="COG0651">
    <property type="taxonomic scope" value="Bacteria"/>
</dbReference>
<dbReference type="Proteomes" id="UP000023762">
    <property type="component" value="Chromosome"/>
</dbReference>
<reference evidence="10 11" key="1">
    <citation type="submission" date="2014-03" db="EMBL/GenBank/DDBJ databases">
        <title>Sequencing and Comparison of Genomes and Transcriptome Profiles of Human Ehrlichiosis Agents.</title>
        <authorList>
            <person name="Lin M."/>
            <person name="Daugherty S.C."/>
            <person name="Nagaraj S."/>
            <person name="Cheng Z."/>
            <person name="Xiong Q."/>
            <person name="Lin F.-Y."/>
            <person name="Sengamalay N."/>
            <person name="Ott S."/>
            <person name="Godinez A."/>
            <person name="Tallon L.J."/>
            <person name="Sadzewicz L."/>
            <person name="Fraser C.M."/>
            <person name="Dunning Hotopp J.C."/>
            <person name="Rikihisa Y."/>
        </authorList>
    </citation>
    <scope>NUCLEOTIDE SEQUENCE [LARGE SCALE GENOMIC DNA]</scope>
    <source>
        <strain evidence="10 11">HF</strain>
    </source>
</reference>
<dbReference type="InterPro" id="IPR001750">
    <property type="entry name" value="ND/Mrp_TM"/>
</dbReference>
<dbReference type="KEGG" id="ehh:EHF_0418"/>
<keyword evidence="5" id="KW-0560">Oxidoreductase</keyword>
<feature type="transmembrane region" description="Helical" evidence="8">
    <location>
        <begin position="116"/>
        <end position="138"/>
    </location>
</feature>
<dbReference type="AlphaFoldDB" id="X5H4G2"/>
<feature type="transmembrane region" description="Helical" evidence="8">
    <location>
        <begin position="420"/>
        <end position="439"/>
    </location>
</feature>
<dbReference type="GO" id="GO:0005886">
    <property type="term" value="C:plasma membrane"/>
    <property type="evidence" value="ECO:0007669"/>
    <property type="project" value="UniProtKB-SubCell"/>
</dbReference>
<dbReference type="Pfam" id="PF00361">
    <property type="entry name" value="Proton_antipo_M"/>
    <property type="match status" value="1"/>
</dbReference>
<keyword evidence="11" id="KW-1185">Reference proteome</keyword>
<feature type="transmembrane region" description="Helical" evidence="8">
    <location>
        <begin position="303"/>
        <end position="326"/>
    </location>
</feature>
<evidence type="ECO:0000256" key="4">
    <source>
        <dbReference type="ARBA" id="ARBA00022989"/>
    </source>
</evidence>
<feature type="transmembrane region" description="Helical" evidence="8">
    <location>
        <begin position="235"/>
        <end position="253"/>
    </location>
</feature>
<feature type="transmembrane region" description="Helical" evidence="8">
    <location>
        <begin position="150"/>
        <end position="169"/>
    </location>
</feature>
<feature type="transmembrane region" description="Helical" evidence="8">
    <location>
        <begin position="260"/>
        <end position="283"/>
    </location>
</feature>
<comment type="subcellular location">
    <subcellularLocation>
        <location evidence="1">Cell membrane</location>
        <topology evidence="1">Multi-pass membrane protein</topology>
    </subcellularLocation>
    <subcellularLocation>
        <location evidence="7">Membrane</location>
        <topology evidence="7">Multi-pass membrane protein</topology>
    </subcellularLocation>
</comment>
<dbReference type="InterPro" id="IPR052175">
    <property type="entry name" value="ComplexI-like_HydComp"/>
</dbReference>
<dbReference type="HOGENOM" id="CLU_519667_0_0_5"/>
<evidence type="ECO:0000313" key="10">
    <source>
        <dbReference type="EMBL" id="AHX04960.1"/>
    </source>
</evidence>